<feature type="domain" description="DUF3592" evidence="2">
    <location>
        <begin position="39"/>
        <end position="107"/>
    </location>
</feature>
<keyword evidence="1" id="KW-1133">Transmembrane helix</keyword>
<dbReference type="Pfam" id="PF12158">
    <property type="entry name" value="DUF3592"/>
    <property type="match status" value="1"/>
</dbReference>
<keyword evidence="1" id="KW-0812">Transmembrane</keyword>
<evidence type="ECO:0000256" key="1">
    <source>
        <dbReference type="SAM" id="Phobius"/>
    </source>
</evidence>
<dbReference type="InterPro" id="IPR021994">
    <property type="entry name" value="DUF3592"/>
</dbReference>
<name>A0A387H5Q0_9ACTN</name>
<reference evidence="3 4" key="1">
    <citation type="submission" date="2018-10" db="EMBL/GenBank/DDBJ databases">
        <title>Relationship between Morphology and Antimicrobial Activity in Streptomyces.</title>
        <authorList>
            <person name="Kang H.J."/>
            <person name="Kim S.B."/>
        </authorList>
    </citation>
    <scope>NUCLEOTIDE SEQUENCE [LARGE SCALE GENOMIC DNA]</scope>
    <source>
        <strain evidence="3 4">BH38</strain>
    </source>
</reference>
<keyword evidence="4" id="KW-1185">Reference proteome</keyword>
<evidence type="ECO:0000313" key="4">
    <source>
        <dbReference type="Proteomes" id="UP000271554"/>
    </source>
</evidence>
<feature type="transmembrane region" description="Helical" evidence="1">
    <location>
        <begin position="115"/>
        <end position="139"/>
    </location>
</feature>
<evidence type="ECO:0000313" key="3">
    <source>
        <dbReference type="EMBL" id="AYG78744.1"/>
    </source>
</evidence>
<proteinExistence type="predicted"/>
<keyword evidence="1" id="KW-0472">Membrane</keyword>
<feature type="transmembrane region" description="Helical" evidence="1">
    <location>
        <begin position="6"/>
        <end position="26"/>
    </location>
</feature>
<protein>
    <recommendedName>
        <fullName evidence="2">DUF3592 domain-containing protein</fullName>
    </recommendedName>
</protein>
<organism evidence="3 4">
    <name type="scientific">Streptomyces hundungensis</name>
    <dbReference type="NCBI Taxonomy" id="1077946"/>
    <lineage>
        <taxon>Bacteria</taxon>
        <taxon>Bacillati</taxon>
        <taxon>Actinomycetota</taxon>
        <taxon>Actinomycetes</taxon>
        <taxon>Kitasatosporales</taxon>
        <taxon>Streptomycetaceae</taxon>
        <taxon>Streptomyces</taxon>
    </lineage>
</organism>
<dbReference type="OrthoDB" id="4210245at2"/>
<dbReference type="RefSeq" id="WP_120719952.1">
    <property type="nucleotide sequence ID" value="NZ_CP032698.1"/>
</dbReference>
<evidence type="ECO:0000259" key="2">
    <source>
        <dbReference type="Pfam" id="PF12158"/>
    </source>
</evidence>
<gene>
    <name evidence="3" type="ORF">DWB77_00852</name>
</gene>
<dbReference type="Proteomes" id="UP000271554">
    <property type="component" value="Chromosome"/>
</dbReference>
<dbReference type="EMBL" id="CP032698">
    <property type="protein sequence ID" value="AYG78744.1"/>
    <property type="molecule type" value="Genomic_DNA"/>
</dbReference>
<accession>A0A387H5Q0</accession>
<dbReference type="KEGG" id="shun:DWB77_00852"/>
<dbReference type="AlphaFoldDB" id="A0A387H5Q0"/>
<sequence>MEREWLFLLIPVLIGVSFLCVGVYGLRRAGSLRRTGITTVGHIVRHDTRRDDEGSRYHHPVVCWTTRDGRACTHPSLFGRSTVTRGFGVGASVTVVYDERNPGRFALPGWDSKSFFVMFTAVGAALTAGASVAFLILLMTQ</sequence>